<feature type="compositionally biased region" description="Basic and acidic residues" evidence="1">
    <location>
        <begin position="196"/>
        <end position="211"/>
    </location>
</feature>
<dbReference type="PROSITE" id="PS51257">
    <property type="entry name" value="PROKAR_LIPOPROTEIN"/>
    <property type="match status" value="1"/>
</dbReference>
<organism evidence="2 3">
    <name type="scientific">Pullulanibacillus camelliae</name>
    <dbReference type="NCBI Taxonomy" id="1707096"/>
    <lineage>
        <taxon>Bacteria</taxon>
        <taxon>Bacillati</taxon>
        <taxon>Bacillota</taxon>
        <taxon>Bacilli</taxon>
        <taxon>Bacillales</taxon>
        <taxon>Sporolactobacillaceae</taxon>
        <taxon>Pullulanibacillus</taxon>
    </lineage>
</organism>
<evidence type="ECO:0000313" key="3">
    <source>
        <dbReference type="Proteomes" id="UP000628775"/>
    </source>
</evidence>
<comment type="caution">
    <text evidence="2">The sequence shown here is derived from an EMBL/GenBank/DDBJ whole genome shotgun (WGS) entry which is preliminary data.</text>
</comment>
<name>A0A8J3DVZ0_9BACL</name>
<reference evidence="2" key="1">
    <citation type="journal article" date="2014" name="Int. J. Syst. Evol. Microbiol.">
        <title>Complete genome sequence of Corynebacterium casei LMG S-19264T (=DSM 44701T), isolated from a smear-ripened cheese.</title>
        <authorList>
            <consortium name="US DOE Joint Genome Institute (JGI-PGF)"/>
            <person name="Walter F."/>
            <person name="Albersmeier A."/>
            <person name="Kalinowski J."/>
            <person name="Ruckert C."/>
        </authorList>
    </citation>
    <scope>NUCLEOTIDE SEQUENCE</scope>
    <source>
        <strain evidence="2">CGMCC 1.15371</strain>
    </source>
</reference>
<proteinExistence type="predicted"/>
<dbReference type="RefSeq" id="WP_188695692.1">
    <property type="nucleotide sequence ID" value="NZ_BMIR01000015.1"/>
</dbReference>
<dbReference type="Proteomes" id="UP000628775">
    <property type="component" value="Unassembled WGS sequence"/>
</dbReference>
<gene>
    <name evidence="2" type="ORF">GCM10011391_29160</name>
</gene>
<sequence>MKKLLAIILFTGTLATGCHLDTKNNHSSSGLNRMQDPTEDVTYKGPSHTIQNHSATNAAEGQFGYVHYSRKKGDEHALTAQHIPKTDYQALSDIITRQALTLPDIYDAGTLVTDEYVLIGYKTSNKDREQSASQVRQAALAVVPNYYKVVVSDEANATSDIARFKDFNARTSNVHHWLQAQINQMKKAPQGYAKQKNIEKNVDDQKKETRTLKNTSIKKQH</sequence>
<evidence type="ECO:0008006" key="4">
    <source>
        <dbReference type="Google" id="ProtNLM"/>
    </source>
</evidence>
<evidence type="ECO:0000256" key="1">
    <source>
        <dbReference type="SAM" id="MobiDB-lite"/>
    </source>
</evidence>
<keyword evidence="3" id="KW-1185">Reference proteome</keyword>
<reference evidence="2" key="2">
    <citation type="submission" date="2020-09" db="EMBL/GenBank/DDBJ databases">
        <authorList>
            <person name="Sun Q."/>
            <person name="Zhou Y."/>
        </authorList>
    </citation>
    <scope>NUCLEOTIDE SEQUENCE</scope>
    <source>
        <strain evidence="2">CGMCC 1.15371</strain>
    </source>
</reference>
<feature type="region of interest" description="Disordered" evidence="1">
    <location>
        <begin position="188"/>
        <end position="221"/>
    </location>
</feature>
<dbReference type="AlphaFoldDB" id="A0A8J3DVZ0"/>
<dbReference type="Pfam" id="PF09580">
    <property type="entry name" value="Spore_YhcN_YlaJ"/>
    <property type="match status" value="1"/>
</dbReference>
<dbReference type="InterPro" id="IPR019076">
    <property type="entry name" value="Spore_lipoprot_YhcN/YlaJ-like"/>
</dbReference>
<dbReference type="EMBL" id="BMIR01000015">
    <property type="protein sequence ID" value="GGE48514.1"/>
    <property type="molecule type" value="Genomic_DNA"/>
</dbReference>
<protein>
    <recommendedName>
        <fullName evidence="4">Sporulation protein</fullName>
    </recommendedName>
</protein>
<evidence type="ECO:0000313" key="2">
    <source>
        <dbReference type="EMBL" id="GGE48514.1"/>
    </source>
</evidence>
<accession>A0A8J3DVZ0</accession>